<evidence type="ECO:0000313" key="2">
    <source>
        <dbReference type="EMBL" id="CAH7683199.1"/>
    </source>
</evidence>
<proteinExistence type="predicted"/>
<dbReference type="AlphaFoldDB" id="A0AAV0BB91"/>
<dbReference type="Proteomes" id="UP001153365">
    <property type="component" value="Unassembled WGS sequence"/>
</dbReference>
<comment type="caution">
    <text evidence="2">The sequence shown here is derived from an EMBL/GenBank/DDBJ whole genome shotgun (WGS) entry which is preliminary data.</text>
</comment>
<evidence type="ECO:0000256" key="1">
    <source>
        <dbReference type="SAM" id="MobiDB-lite"/>
    </source>
</evidence>
<sequence>MRKCSKKNAFYLGSVSDDHHKEEEEEDKEDEEEYNDDLHDILRGGRGDIRLVNLLPPPGPISMGESWLSA</sequence>
<accession>A0AAV0BB91</accession>
<keyword evidence="3" id="KW-1185">Reference proteome</keyword>
<organism evidence="2 3">
    <name type="scientific">Phakopsora pachyrhizi</name>
    <name type="common">Asian soybean rust disease fungus</name>
    <dbReference type="NCBI Taxonomy" id="170000"/>
    <lineage>
        <taxon>Eukaryota</taxon>
        <taxon>Fungi</taxon>
        <taxon>Dikarya</taxon>
        <taxon>Basidiomycota</taxon>
        <taxon>Pucciniomycotina</taxon>
        <taxon>Pucciniomycetes</taxon>
        <taxon>Pucciniales</taxon>
        <taxon>Phakopsoraceae</taxon>
        <taxon>Phakopsora</taxon>
    </lineage>
</organism>
<feature type="compositionally biased region" description="Acidic residues" evidence="1">
    <location>
        <begin position="23"/>
        <end position="35"/>
    </location>
</feature>
<dbReference type="EMBL" id="CALTRL010004527">
    <property type="protein sequence ID" value="CAH7683199.1"/>
    <property type="molecule type" value="Genomic_DNA"/>
</dbReference>
<evidence type="ECO:0000313" key="3">
    <source>
        <dbReference type="Proteomes" id="UP001153365"/>
    </source>
</evidence>
<name>A0AAV0BB91_PHAPC</name>
<feature type="region of interest" description="Disordered" evidence="1">
    <location>
        <begin position="1"/>
        <end position="38"/>
    </location>
</feature>
<gene>
    <name evidence="2" type="ORF">PPACK8108_LOCUS16582</name>
</gene>
<protein>
    <submittedName>
        <fullName evidence="2">Uncharacterized protein</fullName>
    </submittedName>
</protein>
<reference evidence="2" key="1">
    <citation type="submission" date="2022-06" db="EMBL/GenBank/DDBJ databases">
        <authorList>
            <consortium name="SYNGENTA / RWTH Aachen University"/>
        </authorList>
    </citation>
    <scope>NUCLEOTIDE SEQUENCE</scope>
</reference>